<dbReference type="Proteomes" id="UP000642809">
    <property type="component" value="Unassembled WGS sequence"/>
</dbReference>
<dbReference type="RefSeq" id="WP_189586560.1">
    <property type="nucleotide sequence ID" value="NZ_BMYF01000034.1"/>
</dbReference>
<dbReference type="AlphaFoldDB" id="A0A8J3D126"/>
<organism evidence="2 3">
    <name type="scientific">Mongoliitalea lutea</name>
    <dbReference type="NCBI Taxonomy" id="849756"/>
    <lineage>
        <taxon>Bacteria</taxon>
        <taxon>Pseudomonadati</taxon>
        <taxon>Bacteroidota</taxon>
        <taxon>Cytophagia</taxon>
        <taxon>Cytophagales</taxon>
        <taxon>Cyclobacteriaceae</taxon>
        <taxon>Mongoliitalea</taxon>
    </lineage>
</organism>
<protein>
    <recommendedName>
        <fullName evidence="4">Fibrobacter succinogenes major paralogous domain-containing protein</fullName>
    </recommendedName>
</protein>
<name>A0A8J3D126_9BACT</name>
<gene>
    <name evidence="2" type="ORF">GCM10008106_37070</name>
</gene>
<reference evidence="2" key="1">
    <citation type="journal article" date="2014" name="Int. J. Syst. Evol. Microbiol.">
        <title>Complete genome sequence of Corynebacterium casei LMG S-19264T (=DSM 44701T), isolated from a smear-ripened cheese.</title>
        <authorList>
            <consortium name="US DOE Joint Genome Institute (JGI-PGF)"/>
            <person name="Walter F."/>
            <person name="Albersmeier A."/>
            <person name="Kalinowski J."/>
            <person name="Ruckert C."/>
        </authorList>
    </citation>
    <scope>NUCLEOTIDE SEQUENCE</scope>
    <source>
        <strain evidence="2">KCTC 23224</strain>
    </source>
</reference>
<proteinExistence type="predicted"/>
<comment type="caution">
    <text evidence="2">The sequence shown here is derived from an EMBL/GenBank/DDBJ whole genome shotgun (WGS) entry which is preliminary data.</text>
</comment>
<evidence type="ECO:0008006" key="4">
    <source>
        <dbReference type="Google" id="ProtNLM"/>
    </source>
</evidence>
<sequence length="1037" mass="113824">MSSSWPDWRSPQNNNLWQGVNGVNNPCPEGYRLPTEQEFASEIETWNTKNSAGAFSSPIKLVSAGYRSYQYGQTLTMGERGYYWTSTIFPKNNTFNGITNLEFFPDRVDPHAASIRGTGKSVRCIKNIGTIESIDCKTRIVNGDFIQGVPVFENSITISYQGGTGGEYGKQSYNSEGVEGLIATLEPGFYNVGNGTFVLNVSGTPLDLGNGYFQIYIGGQKCKVEFTVQCFSHFQQTEIVEVINPITGRVWMDRNLGASQVAASPNDQLAFGDLYQWGRGDDGHQCRNSLTTHILSSRDQPDHSDFILSFDSPYIWRNPHNSNLWLGINGVNNPCPNNFRIPTSNEFLQEINSWTNTGLSSGFDSPLKTPFAGIRSTNDGKISFVDTLGTYWTSTTFQDFPQGIISNTSIISSIRAGDGVSVRCIKHEGKNIEFLDCKSATTQGSLIQSIEAENVTISISYISNGKNNFDRQVINSFSVVGLTATLEAGTFNKGNGTLIYTISGIPNSPGTAYFGIDVDGLSCILEIEVACFSNYFETEIVEITNPITGKTWMDRNLGASRVALDSKDELAYGDLYQWGRNSDGHQCRNSATTTEISQSDQHFDNRFVLVLPPPFSNSNWIFPKNDSFWQGLEGINNPCPLGFRVPSIGDFVEEMRSWDSYNSSFESSIKLPLTGFRSSVNGAILNKGSFGDYWTSDVFVIYSFYAIFNEDISLDGLGQRSDGSAVRCIKEYIPKIQSLNCDSAVNTGVLVQGVSTTDAKITISYSDGNGESYLGQSIKSRNVNGLTAVLDAGSFNKGDGVLVFNITGIPEMMGNAEFFITISGFHCVLTMEVLCFSSFFETEVVDVINPITGKTWMDRNLGASQAATSSTDELAYGDLYQWGRLADGHQCRNSPTTAILSSSHQPIHGDFILTNTNLDPFDWQISQNPNLWQGLDGINNPCPDGYRLPTDTELDEERLSWTGLDGIVGGLNTPLRLPAAGERGRFGWLSSIGIVGRYWSSTVNNNSRSLTLFFMSNGAILSPQARGGGNSVRCIKD</sequence>
<feature type="region of interest" description="Disordered" evidence="1">
    <location>
        <begin position="1"/>
        <end position="21"/>
    </location>
</feature>
<evidence type="ECO:0000256" key="1">
    <source>
        <dbReference type="SAM" id="MobiDB-lite"/>
    </source>
</evidence>
<dbReference type="EMBL" id="BMYF01000034">
    <property type="protein sequence ID" value="GHB53111.1"/>
    <property type="molecule type" value="Genomic_DNA"/>
</dbReference>
<evidence type="ECO:0000313" key="2">
    <source>
        <dbReference type="EMBL" id="GHB53111.1"/>
    </source>
</evidence>
<accession>A0A8J3D126</accession>
<evidence type="ECO:0000313" key="3">
    <source>
        <dbReference type="Proteomes" id="UP000642809"/>
    </source>
</evidence>
<reference evidence="2" key="2">
    <citation type="submission" date="2020-09" db="EMBL/GenBank/DDBJ databases">
        <authorList>
            <person name="Sun Q."/>
            <person name="Kim S."/>
        </authorList>
    </citation>
    <scope>NUCLEOTIDE SEQUENCE</scope>
    <source>
        <strain evidence="2">KCTC 23224</strain>
    </source>
</reference>
<keyword evidence="3" id="KW-1185">Reference proteome</keyword>